<organism evidence="1 2">
    <name type="scientific">Aegilops tauschii subsp. strangulata</name>
    <name type="common">Goatgrass</name>
    <dbReference type="NCBI Taxonomy" id="200361"/>
    <lineage>
        <taxon>Eukaryota</taxon>
        <taxon>Viridiplantae</taxon>
        <taxon>Streptophyta</taxon>
        <taxon>Embryophyta</taxon>
        <taxon>Tracheophyta</taxon>
        <taxon>Spermatophyta</taxon>
        <taxon>Magnoliopsida</taxon>
        <taxon>Liliopsida</taxon>
        <taxon>Poales</taxon>
        <taxon>Poaceae</taxon>
        <taxon>BOP clade</taxon>
        <taxon>Pooideae</taxon>
        <taxon>Triticodae</taxon>
        <taxon>Triticeae</taxon>
        <taxon>Triticinae</taxon>
        <taxon>Aegilops</taxon>
    </lineage>
</organism>
<reference evidence="1" key="3">
    <citation type="journal article" date="2017" name="Nature">
        <title>Genome sequence of the progenitor of the wheat D genome Aegilops tauschii.</title>
        <authorList>
            <person name="Luo M.C."/>
            <person name="Gu Y.Q."/>
            <person name="Puiu D."/>
            <person name="Wang H."/>
            <person name="Twardziok S.O."/>
            <person name="Deal K.R."/>
            <person name="Huo N."/>
            <person name="Zhu T."/>
            <person name="Wang L."/>
            <person name="Wang Y."/>
            <person name="McGuire P.E."/>
            <person name="Liu S."/>
            <person name="Long H."/>
            <person name="Ramasamy R.K."/>
            <person name="Rodriguez J.C."/>
            <person name="Van S.L."/>
            <person name="Yuan L."/>
            <person name="Wang Z."/>
            <person name="Xia Z."/>
            <person name="Xiao L."/>
            <person name="Anderson O.D."/>
            <person name="Ouyang S."/>
            <person name="Liang Y."/>
            <person name="Zimin A.V."/>
            <person name="Pertea G."/>
            <person name="Qi P."/>
            <person name="Bennetzen J.L."/>
            <person name="Dai X."/>
            <person name="Dawson M.W."/>
            <person name="Muller H.G."/>
            <person name="Kugler K."/>
            <person name="Rivarola-Duarte L."/>
            <person name="Spannagl M."/>
            <person name="Mayer K.F.X."/>
            <person name="Lu F.H."/>
            <person name="Bevan M.W."/>
            <person name="Leroy P."/>
            <person name="Li P."/>
            <person name="You F.M."/>
            <person name="Sun Q."/>
            <person name="Liu Z."/>
            <person name="Lyons E."/>
            <person name="Wicker T."/>
            <person name="Salzberg S.L."/>
            <person name="Devos K.M."/>
            <person name="Dvorak J."/>
        </authorList>
    </citation>
    <scope>NUCLEOTIDE SEQUENCE [LARGE SCALE GENOMIC DNA]</scope>
    <source>
        <strain evidence="1">cv. AL8/78</strain>
    </source>
</reference>
<reference evidence="2" key="2">
    <citation type="journal article" date="2017" name="Nat. Plants">
        <title>The Aegilops tauschii genome reveals multiple impacts of transposons.</title>
        <authorList>
            <person name="Zhao G."/>
            <person name="Zou C."/>
            <person name="Li K."/>
            <person name="Wang K."/>
            <person name="Li T."/>
            <person name="Gao L."/>
            <person name="Zhang X."/>
            <person name="Wang H."/>
            <person name="Yang Z."/>
            <person name="Liu X."/>
            <person name="Jiang W."/>
            <person name="Mao L."/>
            <person name="Kong X."/>
            <person name="Jiao Y."/>
            <person name="Jia J."/>
        </authorList>
    </citation>
    <scope>NUCLEOTIDE SEQUENCE [LARGE SCALE GENOMIC DNA]</scope>
    <source>
        <strain evidence="2">cv. AL8/78</strain>
    </source>
</reference>
<name>A0A453Q578_AEGTS</name>
<dbReference type="Proteomes" id="UP000015105">
    <property type="component" value="Chromosome 6D"/>
</dbReference>
<reference evidence="2" key="1">
    <citation type="journal article" date="2014" name="Science">
        <title>Ancient hybridizations among the ancestral genomes of bread wheat.</title>
        <authorList>
            <consortium name="International Wheat Genome Sequencing Consortium,"/>
            <person name="Marcussen T."/>
            <person name="Sandve S.R."/>
            <person name="Heier L."/>
            <person name="Spannagl M."/>
            <person name="Pfeifer M."/>
            <person name="Jakobsen K.S."/>
            <person name="Wulff B.B."/>
            <person name="Steuernagel B."/>
            <person name="Mayer K.F."/>
            <person name="Olsen O.A."/>
        </authorList>
    </citation>
    <scope>NUCLEOTIDE SEQUENCE [LARGE SCALE GENOMIC DNA]</scope>
    <source>
        <strain evidence="2">cv. AL8/78</strain>
    </source>
</reference>
<dbReference type="Gramene" id="AET6Gv20985500.2">
    <property type="protein sequence ID" value="AET6Gv20985500.2"/>
    <property type="gene ID" value="AET6Gv20985500"/>
</dbReference>
<sequence>FSLPPSLQSKAKGCWFSPCKALLVRQGKLLVLIPCKVGQLMGQSRPSKLFVLITSILVFLLMRSAPRCQTIAKMPNYLSLALSCLGRERIDGFHLLVLRETASLLLKKMEVRRPQPWRRSPASRSPSPT</sequence>
<keyword evidence="2" id="KW-1185">Reference proteome</keyword>
<dbReference type="EnsemblPlants" id="AET6Gv20985500.2">
    <property type="protein sequence ID" value="AET6Gv20985500.2"/>
    <property type="gene ID" value="AET6Gv20985500"/>
</dbReference>
<proteinExistence type="predicted"/>
<protein>
    <submittedName>
        <fullName evidence="1">Uncharacterized protein</fullName>
    </submittedName>
</protein>
<accession>A0A453Q578</accession>
<reference evidence="1" key="5">
    <citation type="journal article" date="2021" name="G3 (Bethesda)">
        <title>Aegilops tauschii genome assembly Aet v5.0 features greater sequence contiguity and improved annotation.</title>
        <authorList>
            <person name="Wang L."/>
            <person name="Zhu T."/>
            <person name="Rodriguez J.C."/>
            <person name="Deal K.R."/>
            <person name="Dubcovsky J."/>
            <person name="McGuire P.E."/>
            <person name="Lux T."/>
            <person name="Spannagl M."/>
            <person name="Mayer K.F.X."/>
            <person name="Baldrich P."/>
            <person name="Meyers B.C."/>
            <person name="Huo N."/>
            <person name="Gu Y.Q."/>
            <person name="Zhou H."/>
            <person name="Devos K.M."/>
            <person name="Bennetzen J.L."/>
            <person name="Unver T."/>
            <person name="Budak H."/>
            <person name="Gulick P.J."/>
            <person name="Galiba G."/>
            <person name="Kalapos B."/>
            <person name="Nelson D.R."/>
            <person name="Li P."/>
            <person name="You F.M."/>
            <person name="Luo M.C."/>
            <person name="Dvorak J."/>
        </authorList>
    </citation>
    <scope>NUCLEOTIDE SEQUENCE [LARGE SCALE GENOMIC DNA]</scope>
    <source>
        <strain evidence="1">cv. AL8/78</strain>
    </source>
</reference>
<evidence type="ECO:0000313" key="1">
    <source>
        <dbReference type="EnsemblPlants" id="AET6Gv20985500.2"/>
    </source>
</evidence>
<reference evidence="1" key="4">
    <citation type="submission" date="2019-03" db="UniProtKB">
        <authorList>
            <consortium name="EnsemblPlants"/>
        </authorList>
    </citation>
    <scope>IDENTIFICATION</scope>
</reference>
<evidence type="ECO:0000313" key="2">
    <source>
        <dbReference type="Proteomes" id="UP000015105"/>
    </source>
</evidence>
<dbReference type="AlphaFoldDB" id="A0A453Q578"/>